<evidence type="ECO:0000256" key="2">
    <source>
        <dbReference type="ARBA" id="ARBA00022679"/>
    </source>
</evidence>
<dbReference type="PROSITE" id="PS00455">
    <property type="entry name" value="AMP_BINDING"/>
    <property type="match status" value="1"/>
</dbReference>
<evidence type="ECO:0000256" key="1">
    <source>
        <dbReference type="ARBA" id="ARBA00001957"/>
    </source>
</evidence>
<dbReference type="SUPFAM" id="SSF47336">
    <property type="entry name" value="ACP-like"/>
    <property type="match status" value="2"/>
</dbReference>
<evidence type="ECO:0000259" key="5">
    <source>
        <dbReference type="PROSITE" id="PS52004"/>
    </source>
</evidence>
<dbReference type="InterPro" id="IPR001242">
    <property type="entry name" value="Condensation_dom"/>
</dbReference>
<reference evidence="6 7" key="1">
    <citation type="submission" date="2020-10" db="EMBL/GenBank/DDBJ databases">
        <title>Sequencing the genomes of 1000 actinobacteria strains.</title>
        <authorList>
            <person name="Klenk H.-P."/>
        </authorList>
    </citation>
    <scope>NUCLEOTIDE SEQUENCE [LARGE SCALE GENOMIC DNA]</scope>
    <source>
        <strain evidence="6 7">DSM 45157</strain>
    </source>
</reference>
<evidence type="ECO:0000259" key="4">
    <source>
        <dbReference type="PROSITE" id="PS50075"/>
    </source>
</evidence>
<dbReference type="Gene3D" id="3.40.109.10">
    <property type="entry name" value="NADH Oxidase"/>
    <property type="match status" value="1"/>
</dbReference>
<dbReference type="CDD" id="cd00833">
    <property type="entry name" value="PKS"/>
    <property type="match status" value="1"/>
</dbReference>
<gene>
    <name evidence="6" type="ORF">H4W79_001132</name>
</gene>
<name>A0ABR9HD04_9ACTN</name>
<organism evidence="6 7">
    <name type="scientific">Nocardiopsis terrae</name>
    <dbReference type="NCBI Taxonomy" id="372655"/>
    <lineage>
        <taxon>Bacteria</taxon>
        <taxon>Bacillati</taxon>
        <taxon>Actinomycetota</taxon>
        <taxon>Actinomycetes</taxon>
        <taxon>Streptosporangiales</taxon>
        <taxon>Nocardiopsidaceae</taxon>
        <taxon>Nocardiopsis</taxon>
    </lineage>
</organism>
<dbReference type="EMBL" id="JADBDY010000001">
    <property type="protein sequence ID" value="MBE1456918.1"/>
    <property type="molecule type" value="Genomic_DNA"/>
</dbReference>
<dbReference type="InterPro" id="IPR000415">
    <property type="entry name" value="Nitroreductase-like"/>
</dbReference>
<dbReference type="CDD" id="cd17646">
    <property type="entry name" value="A_NRPS_AB3403-like"/>
    <property type="match status" value="1"/>
</dbReference>
<evidence type="ECO:0000313" key="7">
    <source>
        <dbReference type="Proteomes" id="UP000598217"/>
    </source>
</evidence>
<dbReference type="NCBIfam" id="TIGR01733">
    <property type="entry name" value="AA-adenyl-dom"/>
    <property type="match status" value="1"/>
</dbReference>
<dbReference type="Pfam" id="PF02801">
    <property type="entry name" value="Ketoacyl-synt_C"/>
    <property type="match status" value="1"/>
</dbReference>
<dbReference type="Pfam" id="PF00501">
    <property type="entry name" value="AMP-binding"/>
    <property type="match status" value="1"/>
</dbReference>
<dbReference type="SUPFAM" id="SSF56801">
    <property type="entry name" value="Acetyl-CoA synthetase-like"/>
    <property type="match status" value="1"/>
</dbReference>
<feature type="domain" description="Carrier" evidence="4">
    <location>
        <begin position="1407"/>
        <end position="1482"/>
    </location>
</feature>
<dbReference type="InterPro" id="IPR042099">
    <property type="entry name" value="ANL_N_sf"/>
</dbReference>
<dbReference type="InterPro" id="IPR014031">
    <property type="entry name" value="Ketoacyl_synth_C"/>
</dbReference>
<proteinExistence type="predicted"/>
<dbReference type="InterPro" id="IPR009081">
    <property type="entry name" value="PP-bd_ACP"/>
</dbReference>
<dbReference type="PROSITE" id="PS52004">
    <property type="entry name" value="KS3_2"/>
    <property type="match status" value="1"/>
</dbReference>
<dbReference type="SUPFAM" id="SSF52777">
    <property type="entry name" value="CoA-dependent acyltransferases"/>
    <property type="match status" value="4"/>
</dbReference>
<comment type="caution">
    <text evidence="6">The sequence shown here is derived from an EMBL/GenBank/DDBJ whole genome shotgun (WGS) entry which is preliminary data.</text>
</comment>
<dbReference type="Gene3D" id="3.40.47.10">
    <property type="match status" value="1"/>
</dbReference>
<dbReference type="PROSITE" id="PS50075">
    <property type="entry name" value="CARRIER"/>
    <property type="match status" value="1"/>
</dbReference>
<dbReference type="Gene3D" id="3.30.70.3290">
    <property type="match status" value="1"/>
</dbReference>
<dbReference type="InterPro" id="IPR014030">
    <property type="entry name" value="Ketoacyl_synth_N"/>
</dbReference>
<dbReference type="Pfam" id="PF00550">
    <property type="entry name" value="PP-binding"/>
    <property type="match status" value="2"/>
</dbReference>
<dbReference type="InterPro" id="IPR023213">
    <property type="entry name" value="CAT-like_dom_sf"/>
</dbReference>
<dbReference type="SUPFAM" id="SSF53901">
    <property type="entry name" value="Thiolase-like"/>
    <property type="match status" value="1"/>
</dbReference>
<dbReference type="Proteomes" id="UP000598217">
    <property type="component" value="Unassembled WGS sequence"/>
</dbReference>
<feature type="domain" description="Ketosynthase family 3 (KS3)" evidence="5">
    <location>
        <begin position="1750"/>
        <end position="2162"/>
    </location>
</feature>
<feature type="region of interest" description="Disordered" evidence="3">
    <location>
        <begin position="1"/>
        <end position="24"/>
    </location>
</feature>
<keyword evidence="2" id="KW-0808">Transferase</keyword>
<dbReference type="InterPro" id="IPR000873">
    <property type="entry name" value="AMP-dep_synth/lig_dom"/>
</dbReference>
<dbReference type="Pfam" id="PF00109">
    <property type="entry name" value="ketoacyl-synt"/>
    <property type="match status" value="1"/>
</dbReference>
<dbReference type="PANTHER" id="PTHR45527">
    <property type="entry name" value="NONRIBOSOMAL PEPTIDE SYNTHETASE"/>
    <property type="match status" value="1"/>
</dbReference>
<dbReference type="Gene3D" id="3.30.300.30">
    <property type="match status" value="1"/>
</dbReference>
<comment type="cofactor">
    <cofactor evidence="1">
        <name>pantetheine 4'-phosphate</name>
        <dbReference type="ChEBI" id="CHEBI:47942"/>
    </cofactor>
</comment>
<dbReference type="RefSeq" id="WP_191268092.1">
    <property type="nucleotide sequence ID" value="NZ_BMXJ01000002.1"/>
</dbReference>
<dbReference type="InterPro" id="IPR020841">
    <property type="entry name" value="PKS_Beta-ketoAc_synthase_dom"/>
</dbReference>
<dbReference type="Pfam" id="PF22621">
    <property type="entry name" value="CurL-like_PKS_C"/>
    <property type="match status" value="1"/>
</dbReference>
<dbReference type="Pfam" id="PF13193">
    <property type="entry name" value="AMP-binding_C"/>
    <property type="match status" value="1"/>
</dbReference>
<dbReference type="InterPro" id="IPR025110">
    <property type="entry name" value="AMP-bd_C"/>
</dbReference>
<dbReference type="Gene3D" id="1.10.1200.10">
    <property type="entry name" value="ACP-like"/>
    <property type="match status" value="2"/>
</dbReference>
<evidence type="ECO:0000313" key="6">
    <source>
        <dbReference type="EMBL" id="MBE1456918.1"/>
    </source>
</evidence>
<dbReference type="SUPFAM" id="SSF55469">
    <property type="entry name" value="FMN-dependent nitroreductase-like"/>
    <property type="match status" value="1"/>
</dbReference>
<dbReference type="InterPro" id="IPR045851">
    <property type="entry name" value="AMP-bd_C_sf"/>
</dbReference>
<dbReference type="Gene3D" id="3.30.559.30">
    <property type="entry name" value="Nonribosomal peptide synthetase, condensation domain"/>
    <property type="match status" value="2"/>
</dbReference>
<dbReference type="InterPro" id="IPR016039">
    <property type="entry name" value="Thiolase-like"/>
</dbReference>
<dbReference type="PANTHER" id="PTHR45527:SF1">
    <property type="entry name" value="FATTY ACID SYNTHASE"/>
    <property type="match status" value="1"/>
</dbReference>
<protein>
    <submittedName>
        <fullName evidence="6">Amino acid adenylation domain-containing protein</fullName>
    </submittedName>
</protein>
<feature type="region of interest" description="Disordered" evidence="3">
    <location>
        <begin position="2297"/>
        <end position="2330"/>
    </location>
</feature>
<dbReference type="Pfam" id="PF00668">
    <property type="entry name" value="Condensation"/>
    <property type="match status" value="1"/>
</dbReference>
<evidence type="ECO:0000256" key="3">
    <source>
        <dbReference type="SAM" id="MobiDB-lite"/>
    </source>
</evidence>
<dbReference type="InterPro" id="IPR029479">
    <property type="entry name" value="Nitroreductase"/>
</dbReference>
<dbReference type="Gene3D" id="3.30.559.10">
    <property type="entry name" value="Chloramphenicol acetyltransferase-like domain"/>
    <property type="match status" value="2"/>
</dbReference>
<sequence length="2405" mass="258002">MASTTGKRLPRPLMITPDPGSSQEPFPLTEVQEAFYAGRAMGGGGTQVHLEFEVDADVDRLEESWNRLVANVDMLRARVLSDGRQAVAEQVPHYRIERVDLRAADATTLARELEGVREESARGFDPRSWPLFAVSAVRVPSGRTRVMCTLDELIVDGPSAVLLLRSWYRLYRDGTDPEPTEITFRDYAQWVGAAQPSSEALAYWGEKLADVDLGRPLPLRPGRGGTGAGGWRLALDLDPAQRERISEVARSAGTTLPLLFLTLCAVAVRGQEATAPLPVVVTTYNRRPVHRDVRRIVGPFISTSVFVAPPCTTPLRELLAASQEQMWRDLEHASVTGVRALRERARTDPASRGMAIPAVFTSLLGSVRTEPDEVSDPEHWGRHIDREVSATRTSGVCLEFQIAEHGDGLRVSWDYDPAALDAEDVREAFERLRRILGRLAERGASVLDESATALAPGAADGPIPLTDLQSAYLVGRVSGLGGGAETRVYQEFLVDGRSPETIEEQWNRLVDHHPMLRAAVHEDGTSTIVPSLPQKIPRHDLRYLDGTEAEAELTAVARRMVRTPLPLGEPGMYALELSTLPDGRVVVHAVLDALLADARSYALLFGQLFTLCEDDQRDLGAPADPRPYLRAVAPHAPDARAGTDSALTRAIAEWRAKFEVLPPGPPLPLPESDGPREHRRADLGSWRRLTERAREIGVPADMVLFTSYVDALRGEFGPEPFTVTVVSWDRPEDPPGAERVVADFTQLAWVAVDSDLPDDFDGRARELWSRVRADAERAKVRSGLAELRSRTLRSRGRAPFPAVFTRVPEPDPSFAPRGVELRVSQSQTAQVALDHVPILVGDALVTQWDAAEGALPSDRLTAMFDSYVAGVRRFLGADRPSTLLELVEEGFARHGSRVAVRAHEKTLTYRELDLRTARLARRLQSLGARPGEHVAVHMRRSVDLVTALIAVVRAGAAYVPIDPANPPDRVRYLLEDSGARVVVADSEHADLLETAGVRVVRPDGDLGAEDGAEAAAPDVRVDPRDAAYMIYTSGTTGMPKGCRNTQAGVANRLSWMRDRLGLTPEDRVLQKTPYGFDVSVWEFFWPLLSGASIVVARPGGHMDTAYMAQLMRAEKVTVCHFVPSALGVFLREPAASACTTLRHVVSSGEALPVPTMRRFFEVLPGTELHNLYGPTEAAIDVTHWRCRPDWDEATVPIGRAIDHTRVYIVDDRLRPVEPGEAGEIVIGGRGVALGYHGRPELTAERFVRSPFPDSPSPTLYRTGDLGWLGDDGEIRYAGREDRQFKIRGLRVEPEEVETALASVAGIADARVLAIPGRSGQDDGSLVALCIAEPDGPPSVGAVRAALADSLPAYLVPNLYRFTDRFPLTPNGKLDHAAAAAMVVAEEPVHDLTADGITADPKPGDTAHNPGLSWQRVASLASDLLGRDSVGPDDDLFDLGASSFTMIRLAQEIRDRYGAEVEVDALIDIPTPRGVAGSAEAGAGAAEGGEGASDVRIAFDPQAKAEFKEARVAERAFDASVPRIHFPEPGPDDGRRLYDATSFRDYRSAPVSADAVLDLVAMTAWGDLDGRAKRRYPSAGGFYPVQVYVRVEPERVDGLDGGLYYVHPGERALVRVGPPGAPDMGAQVEHNRRITQGAAFGLFLVSTPAAIAPAYGRDAAARYSMIEAGHLAQLLMTEAPERGLGLCPVGRMDFDALRERLDLEADQDLLVSLWGGGLTNEAIDRRARLTPTASAPSALPAKAPDPDDGPAPPVAVIGFAADLPGARTLDGIERLIASGETVLGPVPQERRGLGYVRATAGGAAVGGYLADVTETEEEFAIPEDEAAALDPQERLMLSVVRRCLEDAAVTPASAVMEHGPVGVFTGSMWNDHALHRVDGGSRVHATRSGLAHRVSHAFDLRGPSVVLDSACGSGTAALEAAFRSVSAGRCAAALAAGSNLVLHPDHLDALSELGLLAQDADSCAFTDRANGWLVGEGVAAVLLKPLDAALADGDPIHAVIRGGALLHSGRTRRFGVPDPDMQEHVMRAALDDGGVQPSDIGYVEASASGAAMADALEARAVARLFADTPGTPVPLGTVKPVFGHMEAASVFAQLARVIIQFRAGRIHANRTTSGLSPAVSAYADTVCPVQRTVPWDRAADRPRRALINGFAGTGSYGCVVVEEPTPRESVRDPEEDGVRVLPLSADTPGNVARSARALSECLDRDPRSTLAEVAKTLREGRTDRSVRCAVVASRGGAAEALRSLADRIDREGAGITEWQGSPPAEEADVLRAWLSGHEVTWPAVPAGVRRISLPATPLRTADHPLPTPACAPSAPQAPEGEGPRDAGPGPLDRLRSVVAAEIGVEPGRLSPADDLLALGATSRQLMRIAARVAGDGGRELGLETLFDCSDLEALAEEAFGPGAPAE</sequence>
<dbReference type="InterPro" id="IPR020845">
    <property type="entry name" value="AMP-binding_CS"/>
</dbReference>
<dbReference type="Pfam" id="PF00881">
    <property type="entry name" value="Nitroreductase"/>
    <property type="match status" value="1"/>
</dbReference>
<dbReference type="Gene3D" id="3.40.50.12780">
    <property type="entry name" value="N-terminal domain of ligase-like"/>
    <property type="match status" value="1"/>
</dbReference>
<keyword evidence="7" id="KW-1185">Reference proteome</keyword>
<dbReference type="CDD" id="cd02142">
    <property type="entry name" value="McbC_SagB-like_oxidoreductase"/>
    <property type="match status" value="1"/>
</dbReference>
<dbReference type="InterPro" id="IPR010071">
    <property type="entry name" value="AA_adenyl_dom"/>
</dbReference>
<dbReference type="InterPro" id="IPR036736">
    <property type="entry name" value="ACP-like_sf"/>
</dbReference>
<dbReference type="SMART" id="SM00825">
    <property type="entry name" value="PKS_KS"/>
    <property type="match status" value="1"/>
</dbReference>
<accession>A0ABR9HD04</accession>